<dbReference type="Proteomes" id="UP000789706">
    <property type="component" value="Unassembled WGS sequence"/>
</dbReference>
<evidence type="ECO:0000313" key="2">
    <source>
        <dbReference type="Proteomes" id="UP000789706"/>
    </source>
</evidence>
<comment type="caution">
    <text evidence="1">The sequence shown here is derived from an EMBL/GenBank/DDBJ whole genome shotgun (WGS) entry which is preliminary data.</text>
</comment>
<dbReference type="EMBL" id="CAJVPK010000075">
    <property type="protein sequence ID" value="CAG8443449.1"/>
    <property type="molecule type" value="Genomic_DNA"/>
</dbReference>
<name>A0A9N8YSF8_9GLOM</name>
<evidence type="ECO:0000313" key="1">
    <source>
        <dbReference type="EMBL" id="CAG8443449.1"/>
    </source>
</evidence>
<proteinExistence type="predicted"/>
<protein>
    <submittedName>
        <fullName evidence="1">4112_t:CDS:1</fullName>
    </submittedName>
</protein>
<organism evidence="1 2">
    <name type="scientific">Diversispora eburnea</name>
    <dbReference type="NCBI Taxonomy" id="1213867"/>
    <lineage>
        <taxon>Eukaryota</taxon>
        <taxon>Fungi</taxon>
        <taxon>Fungi incertae sedis</taxon>
        <taxon>Mucoromycota</taxon>
        <taxon>Glomeromycotina</taxon>
        <taxon>Glomeromycetes</taxon>
        <taxon>Diversisporales</taxon>
        <taxon>Diversisporaceae</taxon>
        <taxon>Diversispora</taxon>
    </lineage>
</organism>
<reference evidence="1" key="1">
    <citation type="submission" date="2021-06" db="EMBL/GenBank/DDBJ databases">
        <authorList>
            <person name="Kallberg Y."/>
            <person name="Tangrot J."/>
            <person name="Rosling A."/>
        </authorList>
    </citation>
    <scope>NUCLEOTIDE SEQUENCE</scope>
    <source>
        <strain evidence="1">AZ414A</strain>
    </source>
</reference>
<dbReference type="AlphaFoldDB" id="A0A9N8YSF8"/>
<dbReference type="OrthoDB" id="205662at2759"/>
<accession>A0A9N8YSF8</accession>
<gene>
    <name evidence="1" type="ORF">DEBURN_LOCUS1620</name>
</gene>
<keyword evidence="2" id="KW-1185">Reference proteome</keyword>
<sequence>MVSATTNITTNTFTLNKKKILLSSSSSKKLSEHELNTKLTEIFNKIGKLDIAQQVRNPRTIRFLIRVS</sequence>